<dbReference type="HOGENOM" id="CLU_1616191_0_0_9"/>
<feature type="compositionally biased region" description="Basic and acidic residues" evidence="1">
    <location>
        <begin position="65"/>
        <end position="94"/>
    </location>
</feature>
<evidence type="ECO:0000256" key="1">
    <source>
        <dbReference type="SAM" id="MobiDB-lite"/>
    </source>
</evidence>
<name>M1Z6Z4_9FIRM</name>
<protein>
    <recommendedName>
        <fullName evidence="5">Aminodeoxychorismate lyase</fullName>
    </recommendedName>
</protein>
<keyword evidence="2" id="KW-0472">Membrane</keyword>
<feature type="transmembrane region" description="Helical" evidence="2">
    <location>
        <begin position="15"/>
        <end position="34"/>
    </location>
</feature>
<dbReference type="Gene3D" id="3.30.1490.480">
    <property type="entry name" value="Endolytic murein transglycosylase"/>
    <property type="match status" value="1"/>
</dbReference>
<organism evidence="3 4">
    <name type="scientific">[Clostridium] ultunense Esp</name>
    <dbReference type="NCBI Taxonomy" id="1288971"/>
    <lineage>
        <taxon>Bacteria</taxon>
        <taxon>Bacillati</taxon>
        <taxon>Bacillota</taxon>
        <taxon>Tissierellia</taxon>
        <taxon>Tissierellales</taxon>
        <taxon>Tepidimicrobiaceae</taxon>
        <taxon>Schnuerera</taxon>
    </lineage>
</organism>
<evidence type="ECO:0000256" key="2">
    <source>
        <dbReference type="SAM" id="Phobius"/>
    </source>
</evidence>
<feature type="region of interest" description="Disordered" evidence="1">
    <location>
        <begin position="50"/>
        <end position="94"/>
    </location>
</feature>
<keyword evidence="2" id="KW-0812">Transmembrane</keyword>
<dbReference type="RefSeq" id="WP_005588999.1">
    <property type="nucleotide sequence ID" value="NZ_LT669839.1"/>
</dbReference>
<evidence type="ECO:0000313" key="4">
    <source>
        <dbReference type="Proteomes" id="UP000245423"/>
    </source>
</evidence>
<feature type="compositionally biased region" description="Polar residues" evidence="1">
    <location>
        <begin position="50"/>
        <end position="64"/>
    </location>
</feature>
<dbReference type="OrthoDB" id="1708369at2"/>
<keyword evidence="4" id="KW-1185">Reference proteome</keyword>
<evidence type="ECO:0000313" key="3">
    <source>
        <dbReference type="EMBL" id="SHD77786.1"/>
    </source>
</evidence>
<dbReference type="Proteomes" id="UP000245423">
    <property type="component" value="Chromosome 1"/>
</dbReference>
<accession>M1Z6Z4</accession>
<gene>
    <name evidence="3" type="ORF">CUESP1_2440</name>
</gene>
<proteinExistence type="predicted"/>
<dbReference type="AlphaFoldDB" id="M1Z6Z4"/>
<evidence type="ECO:0008006" key="5">
    <source>
        <dbReference type="Google" id="ProtNLM"/>
    </source>
</evidence>
<dbReference type="EMBL" id="LT669839">
    <property type="protein sequence ID" value="SHD77786.1"/>
    <property type="molecule type" value="Genomic_DNA"/>
</dbReference>
<keyword evidence="2" id="KW-1133">Transmembrane helix</keyword>
<reference evidence="3 4" key="1">
    <citation type="submission" date="2016-11" db="EMBL/GenBank/DDBJ databases">
        <authorList>
            <person name="Manzoor S."/>
        </authorList>
    </citation>
    <scope>NUCLEOTIDE SEQUENCE [LARGE SCALE GENOMIC DNA]</scope>
    <source>
        <strain evidence="3">Clostridium ultunense strain Esp</strain>
    </source>
</reference>
<sequence length="164" mass="18063">MRNFFEGLKDILYDGIDYIMMILVIVVVALVINWRLGGLFAKDATDTISKKPSSTIENGNTTSNGKEEENKKKDSGRVDETAVDDKEDDGTSEKDVKDVIEITIPPGSLPAKIGDILVSKGLVSDGSEFVQKAVELNMETKLKSGEYYIEKNSSLEDIINILTK</sequence>